<dbReference type="PANTHER" id="PTHR11654">
    <property type="entry name" value="OLIGOPEPTIDE TRANSPORTER-RELATED"/>
    <property type="match status" value="1"/>
</dbReference>
<comment type="similarity">
    <text evidence="2">Belongs to the major facilitator superfamily. Proton-dependent oligopeptide transporter (POT/PTR) (TC 2.A.17) family.</text>
</comment>
<reference evidence="9 10" key="1">
    <citation type="submission" date="2025-04" db="UniProtKB">
        <authorList>
            <consortium name="RefSeq"/>
        </authorList>
    </citation>
    <scope>IDENTIFICATION</scope>
    <source>
        <tissue evidence="9 10">Whole body</tissue>
    </source>
</reference>
<dbReference type="InterPro" id="IPR036259">
    <property type="entry name" value="MFS_trans_sf"/>
</dbReference>
<keyword evidence="4" id="KW-0813">Transport</keyword>
<dbReference type="RefSeq" id="XP_025417481.1">
    <property type="nucleotide sequence ID" value="XM_025561696.1"/>
</dbReference>
<evidence type="ECO:0000256" key="6">
    <source>
        <dbReference type="ARBA" id="ARBA00023136"/>
    </source>
</evidence>
<organism evidence="8 10">
    <name type="scientific">Sipha flava</name>
    <name type="common">yellow sugarcane aphid</name>
    <dbReference type="NCBI Taxonomy" id="143950"/>
    <lineage>
        <taxon>Eukaryota</taxon>
        <taxon>Metazoa</taxon>
        <taxon>Ecdysozoa</taxon>
        <taxon>Arthropoda</taxon>
        <taxon>Hexapoda</taxon>
        <taxon>Insecta</taxon>
        <taxon>Pterygota</taxon>
        <taxon>Neoptera</taxon>
        <taxon>Paraneoptera</taxon>
        <taxon>Hemiptera</taxon>
        <taxon>Sternorrhyncha</taxon>
        <taxon>Aphidomorpha</taxon>
        <taxon>Aphidoidea</taxon>
        <taxon>Aphididae</taxon>
        <taxon>Sipha</taxon>
    </lineage>
</organism>
<evidence type="ECO:0000313" key="8">
    <source>
        <dbReference type="Proteomes" id="UP000694846"/>
    </source>
</evidence>
<dbReference type="AlphaFoldDB" id="A0A8B8G4G3"/>
<feature type="transmembrane region" description="Helical" evidence="7">
    <location>
        <begin position="619"/>
        <end position="641"/>
    </location>
</feature>
<feature type="transmembrane region" description="Helical" evidence="7">
    <location>
        <begin position="52"/>
        <end position="71"/>
    </location>
</feature>
<feature type="transmembrane region" description="Helical" evidence="7">
    <location>
        <begin position="348"/>
        <end position="366"/>
    </location>
</feature>
<keyword evidence="6 7" id="KW-0472">Membrane</keyword>
<evidence type="ECO:0000256" key="1">
    <source>
        <dbReference type="ARBA" id="ARBA00004141"/>
    </source>
</evidence>
<feature type="transmembrane region" description="Helical" evidence="7">
    <location>
        <begin position="578"/>
        <end position="599"/>
    </location>
</feature>
<dbReference type="SUPFAM" id="SSF103473">
    <property type="entry name" value="MFS general substrate transporter"/>
    <property type="match status" value="1"/>
</dbReference>
<dbReference type="OrthoDB" id="8904098at2759"/>
<keyword evidence="5 7" id="KW-1133">Transmembrane helix</keyword>
<feature type="transmembrane region" description="Helical" evidence="7">
    <location>
        <begin position="83"/>
        <end position="106"/>
    </location>
</feature>
<feature type="transmembrane region" description="Helical" evidence="7">
    <location>
        <begin position="191"/>
        <end position="213"/>
    </location>
</feature>
<evidence type="ECO:0000313" key="9">
    <source>
        <dbReference type="RefSeq" id="XP_025417480.1"/>
    </source>
</evidence>
<name>A0A8B8G4G3_9HEMI</name>
<evidence type="ECO:0000313" key="11">
    <source>
        <dbReference type="RefSeq" id="XP_025417482.1"/>
    </source>
</evidence>
<feature type="transmembrane region" description="Helical" evidence="7">
    <location>
        <begin position="15"/>
        <end position="40"/>
    </location>
</feature>
<dbReference type="GeneID" id="112688484"/>
<keyword evidence="8" id="KW-1185">Reference proteome</keyword>
<comment type="subcellular location">
    <subcellularLocation>
        <location evidence="1">Membrane</location>
        <topology evidence="1">Multi-pass membrane protein</topology>
    </subcellularLocation>
</comment>
<dbReference type="Gene3D" id="1.20.1250.20">
    <property type="entry name" value="MFS general substrate transporter like domains"/>
    <property type="match status" value="2"/>
</dbReference>
<keyword evidence="4" id="KW-0653">Protein transport</keyword>
<feature type="transmembrane region" description="Helical" evidence="7">
    <location>
        <begin position="648"/>
        <end position="669"/>
    </location>
</feature>
<protein>
    <submittedName>
        <fullName evidence="9 10">Solute carrier family 15 member 2-like isoform X1</fullName>
    </submittedName>
</protein>
<dbReference type="RefSeq" id="XP_025417482.1">
    <property type="nucleotide sequence ID" value="XM_025561697.1"/>
</dbReference>
<dbReference type="RefSeq" id="XP_025417480.1">
    <property type="nucleotide sequence ID" value="XM_025561695.1"/>
</dbReference>
<dbReference type="Pfam" id="PF00854">
    <property type="entry name" value="PTR2"/>
    <property type="match status" value="1"/>
</dbReference>
<dbReference type="GO" id="GO:0015833">
    <property type="term" value="P:peptide transport"/>
    <property type="evidence" value="ECO:0007669"/>
    <property type="project" value="UniProtKB-KW"/>
</dbReference>
<feature type="transmembrane region" description="Helical" evidence="7">
    <location>
        <begin position="152"/>
        <end position="171"/>
    </location>
</feature>
<evidence type="ECO:0000256" key="5">
    <source>
        <dbReference type="ARBA" id="ARBA00022989"/>
    </source>
</evidence>
<evidence type="ECO:0000313" key="10">
    <source>
        <dbReference type="RefSeq" id="XP_025417481.1"/>
    </source>
</evidence>
<dbReference type="InterPro" id="IPR000109">
    <property type="entry name" value="POT_fam"/>
</dbReference>
<proteinExistence type="inferred from homology"/>
<sequence length="696" mass="79320">MEHVDAKMKYPKSTWFLIVYNLFEKFTFFGYKTILVLYLMKTLNFKDDQTMIIYHSFICLTFICPLIGAILADSFWGKFKTIYRFLTIYILGGVTLTGASIVDMFGSDIQKYISMIGLFLIYISAGIIKPSGFTFAGDQFQFPQQQQQFQHYIIKFIMSLEIGSVLSSFLMPELRHSVHCFGKSSCFPLAFGVLVLTELSALAALLSGGNLYVKKKPERNVITRTFGCIFYALGKTFTSGTSRDNVRFLDRAKPEYTDEEIADTRSALNVITVFTAYPVFWALNEQQTSRWTLQATLMNGRFDFMNWTIKPDQFHTISPMCELIFLILFDGTLNPLLAKIGIRKSLQKITLSGFLATMAFIAAALLEFRILGISTVIPAGEGRLNIYNGYDCDVHARSLSLNVDRIIQPLGMMNVNYALVSREDVFEIILKFDRECTFVPENFELNTTVTVSEGKEISYYLTRLNTSTITLNRVGDYDNYKQNKQGNPSLRVLIDDSFGFNDNISLISSNENRNSYSFSPSQRMHFNEVHIGKYNLWQNGQMTPTSMEMIPATFYTITLQKNGNRTDIKLFSKYKGNYLHIFWQFPQYFFMISSITIFAVTRLDFTFTEAPINLKTFMYSFDLLTMAGGNLLVVIISTISIKNQAFEYLLYSGLMCADSLILAYFSVAFQSTNSATTKTKNENINSLNEAEVNSIL</sequence>
<dbReference type="Proteomes" id="UP000694846">
    <property type="component" value="Unplaced"/>
</dbReference>
<keyword evidence="4" id="KW-0571">Peptide transport</keyword>
<dbReference type="GO" id="GO:0022857">
    <property type="term" value="F:transmembrane transporter activity"/>
    <property type="evidence" value="ECO:0007669"/>
    <property type="project" value="InterPro"/>
</dbReference>
<evidence type="ECO:0000256" key="7">
    <source>
        <dbReference type="SAM" id="Phobius"/>
    </source>
</evidence>
<dbReference type="GO" id="GO:0016020">
    <property type="term" value="C:membrane"/>
    <property type="evidence" value="ECO:0007669"/>
    <property type="project" value="UniProtKB-SubCell"/>
</dbReference>
<feature type="transmembrane region" description="Helical" evidence="7">
    <location>
        <begin position="112"/>
        <end position="131"/>
    </location>
</feature>
<evidence type="ECO:0000256" key="2">
    <source>
        <dbReference type="ARBA" id="ARBA00005982"/>
    </source>
</evidence>
<accession>A0A8B8G4G3</accession>
<evidence type="ECO:0000256" key="3">
    <source>
        <dbReference type="ARBA" id="ARBA00022692"/>
    </source>
</evidence>
<gene>
    <name evidence="9 10 11" type="primary">LOC112688484</name>
</gene>
<feature type="transmembrane region" description="Helical" evidence="7">
    <location>
        <begin position="323"/>
        <end position="342"/>
    </location>
</feature>
<evidence type="ECO:0000256" key="4">
    <source>
        <dbReference type="ARBA" id="ARBA00022856"/>
    </source>
</evidence>
<keyword evidence="3 7" id="KW-0812">Transmembrane</keyword>